<accession>A0A3A1R5V5</accession>
<evidence type="ECO:0000313" key="2">
    <source>
        <dbReference type="Proteomes" id="UP000265801"/>
    </source>
</evidence>
<dbReference type="OrthoDB" id="1190548at2"/>
<proteinExistence type="predicted"/>
<organism evidence="1 2">
    <name type="scientific">Bacillus salacetis</name>
    <dbReference type="NCBI Taxonomy" id="2315464"/>
    <lineage>
        <taxon>Bacteria</taxon>
        <taxon>Bacillati</taxon>
        <taxon>Bacillota</taxon>
        <taxon>Bacilli</taxon>
        <taxon>Bacillales</taxon>
        <taxon>Bacillaceae</taxon>
        <taxon>Bacillus</taxon>
    </lineage>
</organism>
<dbReference type="Proteomes" id="UP000265801">
    <property type="component" value="Unassembled WGS sequence"/>
</dbReference>
<reference evidence="1 2" key="1">
    <citation type="submission" date="2018-09" db="EMBL/GenBank/DDBJ databases">
        <title>Bacillus saliacetes sp. nov., isolated from Thai shrimp paste (Ka-pi).</title>
        <authorList>
            <person name="Daroonpunt R."/>
            <person name="Tanasupawat S."/>
            <person name="Yiamsombut S."/>
        </authorList>
    </citation>
    <scope>NUCLEOTIDE SEQUENCE [LARGE SCALE GENOMIC DNA]</scope>
    <source>
        <strain evidence="1 2">SKP7-4</strain>
    </source>
</reference>
<name>A0A3A1R5V5_9BACI</name>
<dbReference type="AlphaFoldDB" id="A0A3A1R5V5"/>
<protein>
    <submittedName>
        <fullName evidence="1">Uncharacterized protein</fullName>
    </submittedName>
</protein>
<sequence length="100" mass="12100">MFIESVRNVLGKIALMDDDDTRMEDTLQRLLDLLLQDEEKTIQFMEQASRKELLLISEWFPEVVYTFGSQYFLEYIYTLDKRHPELDLLRYIETNPKYLN</sequence>
<keyword evidence="2" id="KW-1185">Reference proteome</keyword>
<gene>
    <name evidence="1" type="ORF">D3H55_02525</name>
</gene>
<dbReference type="EMBL" id="QXIR01000002">
    <property type="protein sequence ID" value="RIW38430.1"/>
    <property type="molecule type" value="Genomic_DNA"/>
</dbReference>
<dbReference type="RefSeq" id="WP_119545328.1">
    <property type="nucleotide sequence ID" value="NZ_QXIR01000002.1"/>
</dbReference>
<comment type="caution">
    <text evidence="1">The sequence shown here is derived from an EMBL/GenBank/DDBJ whole genome shotgun (WGS) entry which is preliminary data.</text>
</comment>
<evidence type="ECO:0000313" key="1">
    <source>
        <dbReference type="EMBL" id="RIW38430.1"/>
    </source>
</evidence>